<accession>A0A2P6NHN9</accession>
<sequence>MEGILSGHGGEWRILIHGVGSDKYAFGLIIEGSRSDKGNVKAFFSAARRPSKGPQVFQLELSTDFWCTQQPRAHIEALTGRYSIWRSTVEGQKMPEDARSGINARSILRRLKPVTKSVGFSDKDTVHIVQTELSPPVSPRVYQTTAREINVDLSEAKQFPPKSSETTVTVSPEAAARPKGRHDRRKEQQLRRLTNSPEGSLNPSPESSWRSHSVKEINRDSGLLSSDDECSRETSPRLHHTEEETSSPKGGIDDKRRKAVVGLVHPSICFPNSEELINTILEEAAVSDAKIAAANMNRPRNNSRLKALLFGTPGKLTPTAALLREIVG</sequence>
<evidence type="ECO:0000256" key="1">
    <source>
        <dbReference type="SAM" id="MobiDB-lite"/>
    </source>
</evidence>
<proteinExistence type="predicted"/>
<dbReference type="EMBL" id="MDYQ01000081">
    <property type="protein sequence ID" value="PRP83470.1"/>
    <property type="molecule type" value="Genomic_DNA"/>
</dbReference>
<feature type="compositionally biased region" description="Polar residues" evidence="1">
    <location>
        <begin position="161"/>
        <end position="170"/>
    </location>
</feature>
<gene>
    <name evidence="2" type="ORF">PROFUN_04344</name>
</gene>
<keyword evidence="3" id="KW-1185">Reference proteome</keyword>
<feature type="compositionally biased region" description="Polar residues" evidence="1">
    <location>
        <begin position="191"/>
        <end position="211"/>
    </location>
</feature>
<dbReference type="AlphaFoldDB" id="A0A2P6NHN9"/>
<organism evidence="2 3">
    <name type="scientific">Planoprotostelium fungivorum</name>
    <dbReference type="NCBI Taxonomy" id="1890364"/>
    <lineage>
        <taxon>Eukaryota</taxon>
        <taxon>Amoebozoa</taxon>
        <taxon>Evosea</taxon>
        <taxon>Variosea</taxon>
        <taxon>Cavosteliida</taxon>
        <taxon>Cavosteliaceae</taxon>
        <taxon>Planoprotostelium</taxon>
    </lineage>
</organism>
<name>A0A2P6NHN9_9EUKA</name>
<feature type="region of interest" description="Disordered" evidence="1">
    <location>
        <begin position="154"/>
        <end position="254"/>
    </location>
</feature>
<dbReference type="Proteomes" id="UP000241769">
    <property type="component" value="Unassembled WGS sequence"/>
</dbReference>
<reference evidence="2 3" key="1">
    <citation type="journal article" date="2018" name="Genome Biol. Evol.">
        <title>Multiple Roots of Fruiting Body Formation in Amoebozoa.</title>
        <authorList>
            <person name="Hillmann F."/>
            <person name="Forbes G."/>
            <person name="Novohradska S."/>
            <person name="Ferling I."/>
            <person name="Riege K."/>
            <person name="Groth M."/>
            <person name="Westermann M."/>
            <person name="Marz M."/>
            <person name="Spaller T."/>
            <person name="Winckler T."/>
            <person name="Schaap P."/>
            <person name="Glockner G."/>
        </authorList>
    </citation>
    <scope>NUCLEOTIDE SEQUENCE [LARGE SCALE GENOMIC DNA]</scope>
    <source>
        <strain evidence="2 3">Jena</strain>
    </source>
</reference>
<evidence type="ECO:0000313" key="3">
    <source>
        <dbReference type="Proteomes" id="UP000241769"/>
    </source>
</evidence>
<comment type="caution">
    <text evidence="2">The sequence shown here is derived from an EMBL/GenBank/DDBJ whole genome shotgun (WGS) entry which is preliminary data.</text>
</comment>
<evidence type="ECO:0000313" key="2">
    <source>
        <dbReference type="EMBL" id="PRP83470.1"/>
    </source>
</evidence>
<feature type="compositionally biased region" description="Basic and acidic residues" evidence="1">
    <location>
        <begin position="229"/>
        <end position="243"/>
    </location>
</feature>
<protein>
    <submittedName>
        <fullName evidence="2">Uncharacterized protein</fullName>
    </submittedName>
</protein>
<dbReference type="InParanoid" id="A0A2P6NHN9"/>